<dbReference type="FunFam" id="3.40.50.300:FF:000117">
    <property type="entry name" value="Putative DNA repair helicase rad25"/>
    <property type="match status" value="1"/>
</dbReference>
<evidence type="ECO:0000256" key="5">
    <source>
        <dbReference type="ARBA" id="ARBA00022801"/>
    </source>
</evidence>
<dbReference type="GO" id="GO:0000112">
    <property type="term" value="C:nucleotide-excision repair factor 3 complex"/>
    <property type="evidence" value="ECO:0007669"/>
    <property type="project" value="TreeGrafter"/>
</dbReference>
<keyword evidence="3" id="KW-0547">Nucleotide-binding</keyword>
<evidence type="ECO:0000313" key="21">
    <source>
        <dbReference type="Proteomes" id="UP000549394"/>
    </source>
</evidence>
<dbReference type="InterPro" id="IPR001650">
    <property type="entry name" value="Helicase_C-like"/>
</dbReference>
<dbReference type="InterPro" id="IPR050615">
    <property type="entry name" value="ATP-dep_DNA_Helicase"/>
</dbReference>
<feature type="region of interest" description="Disordered" evidence="17">
    <location>
        <begin position="1"/>
        <end position="52"/>
    </location>
</feature>
<dbReference type="AlphaFoldDB" id="A0A7I8VCK9"/>
<evidence type="ECO:0000256" key="8">
    <source>
        <dbReference type="ARBA" id="ARBA00023125"/>
    </source>
</evidence>
<dbReference type="PANTHER" id="PTHR11274:SF0">
    <property type="entry name" value="GENERAL TRANSCRIPTION AND DNA REPAIR FACTOR IIH HELICASE SUBUNIT XPB"/>
    <property type="match status" value="1"/>
</dbReference>
<feature type="domain" description="Helicase ATP-binding" evidence="18">
    <location>
        <begin position="330"/>
        <end position="491"/>
    </location>
</feature>
<evidence type="ECO:0000256" key="3">
    <source>
        <dbReference type="ARBA" id="ARBA00022741"/>
    </source>
</evidence>
<dbReference type="GO" id="GO:0006367">
    <property type="term" value="P:transcription initiation at RNA polymerase II promoter"/>
    <property type="evidence" value="ECO:0007669"/>
    <property type="project" value="InterPro"/>
</dbReference>
<keyword evidence="7" id="KW-0067">ATP-binding</keyword>
<feature type="compositionally biased region" description="Basic residues" evidence="17">
    <location>
        <begin position="1"/>
        <end position="19"/>
    </location>
</feature>
<keyword evidence="8" id="KW-0238">DNA-binding</keyword>
<dbReference type="PROSITE" id="PS51194">
    <property type="entry name" value="HELICASE_CTER"/>
    <property type="match status" value="1"/>
</dbReference>
<gene>
    <name evidence="20" type="ORF">DGYR_LOCUS2045</name>
</gene>
<dbReference type="EMBL" id="CAJFCJ010000003">
    <property type="protein sequence ID" value="CAD5112992.1"/>
    <property type="molecule type" value="Genomic_DNA"/>
</dbReference>
<dbReference type="GO" id="GO:0003677">
    <property type="term" value="F:DNA binding"/>
    <property type="evidence" value="ECO:0007669"/>
    <property type="project" value="UniProtKB-KW"/>
</dbReference>
<feature type="compositionally biased region" description="Basic and acidic residues" evidence="17">
    <location>
        <begin position="214"/>
        <end position="224"/>
    </location>
</feature>
<dbReference type="InterPro" id="IPR032438">
    <property type="entry name" value="ERCC3_RAD25_C"/>
</dbReference>
<reference evidence="20 21" key="1">
    <citation type="submission" date="2020-08" db="EMBL/GenBank/DDBJ databases">
        <authorList>
            <person name="Hejnol A."/>
        </authorList>
    </citation>
    <scope>NUCLEOTIDE SEQUENCE [LARGE SCALE GENOMIC DNA]</scope>
</reference>
<evidence type="ECO:0000256" key="14">
    <source>
        <dbReference type="ARBA" id="ARBA00044799"/>
    </source>
</evidence>
<dbReference type="GO" id="GO:0043138">
    <property type="term" value="F:3'-5' DNA helicase activity"/>
    <property type="evidence" value="ECO:0007669"/>
    <property type="project" value="UniProtKB-EC"/>
</dbReference>
<organism evidence="20 21">
    <name type="scientific">Dimorphilus gyrociliatus</name>
    <dbReference type="NCBI Taxonomy" id="2664684"/>
    <lineage>
        <taxon>Eukaryota</taxon>
        <taxon>Metazoa</taxon>
        <taxon>Spiralia</taxon>
        <taxon>Lophotrochozoa</taxon>
        <taxon>Annelida</taxon>
        <taxon>Polychaeta</taxon>
        <taxon>Polychaeta incertae sedis</taxon>
        <taxon>Dinophilidae</taxon>
        <taxon>Dimorphilus</taxon>
    </lineage>
</organism>
<dbReference type="CDD" id="cd18029">
    <property type="entry name" value="DEXHc_XPB"/>
    <property type="match status" value="1"/>
</dbReference>
<evidence type="ECO:0000256" key="11">
    <source>
        <dbReference type="ARBA" id="ARBA00023242"/>
    </source>
</evidence>
<dbReference type="EC" id="5.6.2.4" evidence="13"/>
<evidence type="ECO:0000256" key="16">
    <source>
        <dbReference type="ARBA" id="ARBA00048988"/>
    </source>
</evidence>
<keyword evidence="21" id="KW-1185">Reference proteome</keyword>
<dbReference type="Pfam" id="PF13625">
    <property type="entry name" value="Helicase_C_3"/>
    <property type="match status" value="1"/>
</dbReference>
<dbReference type="Gene3D" id="3.40.50.300">
    <property type="entry name" value="P-loop containing nucleotide triphosphate hydrolases"/>
    <property type="match status" value="2"/>
</dbReference>
<evidence type="ECO:0000313" key="20">
    <source>
        <dbReference type="EMBL" id="CAD5112992.1"/>
    </source>
</evidence>
<evidence type="ECO:0000256" key="10">
    <source>
        <dbReference type="ARBA" id="ARBA00023235"/>
    </source>
</evidence>
<evidence type="ECO:0000256" key="6">
    <source>
        <dbReference type="ARBA" id="ARBA00022806"/>
    </source>
</evidence>
<dbReference type="FunFam" id="3.40.50.300:FF:000077">
    <property type="entry name" value="Probable DNA repair helicase RAD25"/>
    <property type="match status" value="1"/>
</dbReference>
<proteinExistence type="inferred from homology"/>
<dbReference type="GO" id="GO:0005524">
    <property type="term" value="F:ATP binding"/>
    <property type="evidence" value="ECO:0007669"/>
    <property type="project" value="UniProtKB-KW"/>
</dbReference>
<dbReference type="PANTHER" id="PTHR11274">
    <property type="entry name" value="RAD25/XP-B DNA REPAIR HELICASE"/>
    <property type="match status" value="1"/>
</dbReference>
<dbReference type="GO" id="GO:0097550">
    <property type="term" value="C:transcription preinitiation complex"/>
    <property type="evidence" value="ECO:0007669"/>
    <property type="project" value="TreeGrafter"/>
</dbReference>
<evidence type="ECO:0000259" key="18">
    <source>
        <dbReference type="PROSITE" id="PS51192"/>
    </source>
</evidence>
<dbReference type="GO" id="GO:0016787">
    <property type="term" value="F:hydrolase activity"/>
    <property type="evidence" value="ECO:0007669"/>
    <property type="project" value="UniProtKB-KW"/>
</dbReference>
<evidence type="ECO:0000256" key="9">
    <source>
        <dbReference type="ARBA" id="ARBA00023204"/>
    </source>
</evidence>
<feature type="domain" description="Helicase C-terminal" evidence="19">
    <location>
        <begin position="545"/>
        <end position="697"/>
    </location>
</feature>
<dbReference type="OrthoDB" id="10262986at2759"/>
<accession>A0A7I8VCK9</accession>
<keyword evidence="5" id="KW-0378">Hydrolase</keyword>
<name>A0A7I8VCK9_9ANNE</name>
<dbReference type="SMART" id="SM00487">
    <property type="entry name" value="DEXDc"/>
    <property type="match status" value="1"/>
</dbReference>
<dbReference type="GO" id="GO:0005675">
    <property type="term" value="C:transcription factor TFIIH holo complex"/>
    <property type="evidence" value="ECO:0007669"/>
    <property type="project" value="TreeGrafter"/>
</dbReference>
<dbReference type="InterPro" id="IPR032830">
    <property type="entry name" value="XPB/Ssl2_N"/>
</dbReference>
<evidence type="ECO:0000256" key="17">
    <source>
        <dbReference type="SAM" id="MobiDB-lite"/>
    </source>
</evidence>
<dbReference type="PROSITE" id="PS51192">
    <property type="entry name" value="HELICASE_ATP_BIND_1"/>
    <property type="match status" value="1"/>
</dbReference>
<dbReference type="InterPro" id="IPR014001">
    <property type="entry name" value="Helicase_ATP-bd"/>
</dbReference>
<dbReference type="InterPro" id="IPR027417">
    <property type="entry name" value="P-loop_NTPase"/>
</dbReference>
<dbReference type="GO" id="GO:0006289">
    <property type="term" value="P:nucleotide-excision repair"/>
    <property type="evidence" value="ECO:0007669"/>
    <property type="project" value="InterPro"/>
</dbReference>
<comment type="similarity">
    <text evidence="2">Belongs to the helicase family. RAD25/XPB subfamily.</text>
</comment>
<comment type="caution">
    <text evidence="20">The sequence shown here is derived from an EMBL/GenBank/DDBJ whole genome shotgun (WGS) entry which is preliminary data.</text>
</comment>
<dbReference type="PRINTS" id="PR00851">
    <property type="entry name" value="XRODRMPGMNTB"/>
</dbReference>
<evidence type="ECO:0000256" key="1">
    <source>
        <dbReference type="ARBA" id="ARBA00004123"/>
    </source>
</evidence>
<feature type="compositionally biased region" description="Acidic residues" evidence="17">
    <location>
        <begin position="24"/>
        <end position="39"/>
    </location>
</feature>
<evidence type="ECO:0000256" key="4">
    <source>
        <dbReference type="ARBA" id="ARBA00022763"/>
    </source>
</evidence>
<evidence type="ECO:0000256" key="12">
    <source>
        <dbReference type="ARBA" id="ARBA00034617"/>
    </source>
</evidence>
<protein>
    <recommendedName>
        <fullName evidence="14">General transcription and DNA repair factor IIH helicase/translocase subunit XPB</fullName>
        <ecNumber evidence="13">5.6.2.4</ecNumber>
    </recommendedName>
    <alternativeName>
        <fullName evidence="15">DNA 3'-5' helicase/translocase XPB</fullName>
    </alternativeName>
</protein>
<evidence type="ECO:0000256" key="13">
    <source>
        <dbReference type="ARBA" id="ARBA00034808"/>
    </source>
</evidence>
<dbReference type="CDD" id="cd18789">
    <property type="entry name" value="SF2_C_XPB"/>
    <property type="match status" value="1"/>
</dbReference>
<comment type="subcellular location">
    <subcellularLocation>
        <location evidence="1">Nucleus</location>
    </subcellularLocation>
</comment>
<evidence type="ECO:0000259" key="19">
    <source>
        <dbReference type="PROSITE" id="PS51194"/>
    </source>
</evidence>
<sequence length="779" mass="89989">MGNHKRDRKDKEKRKAKKGKFVEDQEDSQYDEIDDEPEDPQSVPKIASKNDMDKEISTAAEDEFGAKDYRSILELKLDHNARPLYVAPNGHIFLESFSPVYKHAHDFLIAISEPVSRPEHIHEYKLTAYSLYAAVSVGLQTNDIIEYLKRLCKTTLPEGIVEFIKLCTVSYGKVKMVLKHNKYFIESRHPEILQKLLRDPEIAACRLVKEESHLKEEENSEKKSNSKVYLPGEKEGVENGNEASKVPDDISNFFEKMDKDEDEDDKDLKTVSFEIKQESLENVQRRCIELEYPLLAEYDFRNDTINPDININLKPSTTLRPYQEKSLRKMFGNGRARSGIIVLPCGAGKTLVGVTAACTVKKRCLVLCTSGVAVEQWRSQFLMWSTVDDKLICRFTSDAKDKPTGCSICISTYSMISHSNKRSWEAERVMEWLQNQEWGLMLLDEVQFIPAKMFRRVLSVVQCHTKLGLTATLVREDDKITDLNFLIGPKLYEANWLELQQGGYIARVQCAEVWCPMTPEFFKEYLGTRTRKQLLLYVTNPNKFRACEYLIKYHERRNDKIIVFSDNVFALKKYAVKMSKPFLYGPTAQRERLNILDNFKMNPKVNVIFVSKVADNSFDLPEANVLIQISSHGGSRRQEAQRLGRILRAKKGSPIDEYNAFFYSLVSQDTIEMLYQSKRQRFLINQGYSYKVITKLSGMEEEQLSYGTRDEQLKLLEEVQRANEADAEEEKMPLDAFINSKKVFRRPGNMASMSGADDSVYLESRRKNVHPLFKKFKKR</sequence>
<comment type="catalytic activity">
    <reaction evidence="12">
        <text>Couples ATP hydrolysis with the unwinding of duplex DNA by translocating in the 3'-5' direction.</text>
        <dbReference type="EC" id="5.6.2.4"/>
    </reaction>
</comment>
<dbReference type="Pfam" id="PF16203">
    <property type="entry name" value="ERCC3_RAD25_C"/>
    <property type="match status" value="1"/>
</dbReference>
<dbReference type="SMART" id="SM00490">
    <property type="entry name" value="HELICc"/>
    <property type="match status" value="1"/>
</dbReference>
<evidence type="ECO:0000256" key="2">
    <source>
        <dbReference type="ARBA" id="ARBA00006637"/>
    </source>
</evidence>
<comment type="catalytic activity">
    <reaction evidence="16">
        <text>ATP + H2O = ADP + phosphate + H(+)</text>
        <dbReference type="Rhea" id="RHEA:13065"/>
        <dbReference type="ChEBI" id="CHEBI:15377"/>
        <dbReference type="ChEBI" id="CHEBI:15378"/>
        <dbReference type="ChEBI" id="CHEBI:30616"/>
        <dbReference type="ChEBI" id="CHEBI:43474"/>
        <dbReference type="ChEBI" id="CHEBI:456216"/>
        <dbReference type="EC" id="5.6.2.4"/>
    </reaction>
</comment>
<dbReference type="Proteomes" id="UP000549394">
    <property type="component" value="Unassembled WGS sequence"/>
</dbReference>
<dbReference type="InterPro" id="IPR006935">
    <property type="entry name" value="Helicase/UvrB_N"/>
</dbReference>
<feature type="region of interest" description="Disordered" evidence="17">
    <location>
        <begin position="214"/>
        <end position="248"/>
    </location>
</feature>
<keyword evidence="10" id="KW-0413">Isomerase</keyword>
<keyword evidence="4" id="KW-0227">DNA damage</keyword>
<dbReference type="InterPro" id="IPR001161">
    <property type="entry name" value="XPB/Ssl2"/>
</dbReference>
<dbReference type="NCBIfam" id="TIGR00603">
    <property type="entry name" value="rad25"/>
    <property type="match status" value="1"/>
</dbReference>
<dbReference type="SUPFAM" id="SSF52540">
    <property type="entry name" value="P-loop containing nucleoside triphosphate hydrolases"/>
    <property type="match status" value="2"/>
</dbReference>
<dbReference type="Pfam" id="PF04851">
    <property type="entry name" value="ResIII"/>
    <property type="match status" value="1"/>
</dbReference>
<keyword evidence="9" id="KW-0234">DNA repair</keyword>
<keyword evidence="11" id="KW-0539">Nucleus</keyword>
<evidence type="ECO:0000256" key="15">
    <source>
        <dbReference type="ARBA" id="ARBA00044810"/>
    </source>
</evidence>
<keyword evidence="6" id="KW-0347">Helicase</keyword>
<evidence type="ECO:0000256" key="7">
    <source>
        <dbReference type="ARBA" id="ARBA00022840"/>
    </source>
</evidence>